<evidence type="ECO:0000313" key="2">
    <source>
        <dbReference type="Proteomes" id="UP000308600"/>
    </source>
</evidence>
<protein>
    <submittedName>
        <fullName evidence="1">Uncharacterized protein</fullName>
    </submittedName>
</protein>
<dbReference type="EMBL" id="ML208286">
    <property type="protein sequence ID" value="TFK72324.1"/>
    <property type="molecule type" value="Genomic_DNA"/>
</dbReference>
<sequence>MIDLPAEVWGEIFALAADEDVLFQYISPTVMAEYAWYEDLVPGSAQDGQGDSDEDGDFVWALRSPQEALNLIQRRSYATKKAIILTCKLFHKLGSELFFRCLFFKNPTRLQSICQILDASSVKATTLTSSIGWWTRRIHLSSPEKTGVRTASLSPITRVENALVSVIHHCPNLEIFLAEWPMGSSFGPIADALTTFARKSLQTIHWCIPCEALPRVIWALNYLPHLVSVTLDFYEPASDLDEITNLGAAGDLQLDLPNLQQLSLKGYFQEFLEQASGWNLPSLRSFSFHSVIRQMDQPQPDLIAFLTQHGLQLRFLDLNSHQSLDVPKILDLCPVLLTFAFNADWIIRPVASNQPNQISLPSMTPLVNNPHHHIRVIGLHGLTHAFGVSSSIRTQSRDPIASFVACSWNDMNFTACNKTNFPKLQRIRVLNSEVLEDLNRENGPTKEDGGFDRWEKWWNLCQRMNVRLEDCTGDVLGTLPEAEDDELSDDDEYDDDEDSEEGESEYETGEEDYDDDDEDGEPRSVKKKKKGLPGWKYTAFSNSREQSPHVSELRQLLEECRAMAQERDESMIQGIGALQLN</sequence>
<keyword evidence="2" id="KW-1185">Reference proteome</keyword>
<reference evidence="1 2" key="1">
    <citation type="journal article" date="2019" name="Nat. Ecol. Evol.">
        <title>Megaphylogeny resolves global patterns of mushroom evolution.</title>
        <authorList>
            <person name="Varga T."/>
            <person name="Krizsan K."/>
            <person name="Foldi C."/>
            <person name="Dima B."/>
            <person name="Sanchez-Garcia M."/>
            <person name="Sanchez-Ramirez S."/>
            <person name="Szollosi G.J."/>
            <person name="Szarkandi J.G."/>
            <person name="Papp V."/>
            <person name="Albert L."/>
            <person name="Andreopoulos W."/>
            <person name="Angelini C."/>
            <person name="Antonin V."/>
            <person name="Barry K.W."/>
            <person name="Bougher N.L."/>
            <person name="Buchanan P."/>
            <person name="Buyck B."/>
            <person name="Bense V."/>
            <person name="Catcheside P."/>
            <person name="Chovatia M."/>
            <person name="Cooper J."/>
            <person name="Damon W."/>
            <person name="Desjardin D."/>
            <person name="Finy P."/>
            <person name="Geml J."/>
            <person name="Haridas S."/>
            <person name="Hughes K."/>
            <person name="Justo A."/>
            <person name="Karasinski D."/>
            <person name="Kautmanova I."/>
            <person name="Kiss B."/>
            <person name="Kocsube S."/>
            <person name="Kotiranta H."/>
            <person name="LaButti K.M."/>
            <person name="Lechner B.E."/>
            <person name="Liimatainen K."/>
            <person name="Lipzen A."/>
            <person name="Lukacs Z."/>
            <person name="Mihaltcheva S."/>
            <person name="Morgado L.N."/>
            <person name="Niskanen T."/>
            <person name="Noordeloos M.E."/>
            <person name="Ohm R.A."/>
            <person name="Ortiz-Santana B."/>
            <person name="Ovrebo C."/>
            <person name="Racz N."/>
            <person name="Riley R."/>
            <person name="Savchenko A."/>
            <person name="Shiryaev A."/>
            <person name="Soop K."/>
            <person name="Spirin V."/>
            <person name="Szebenyi C."/>
            <person name="Tomsovsky M."/>
            <person name="Tulloss R.E."/>
            <person name="Uehling J."/>
            <person name="Grigoriev I.V."/>
            <person name="Vagvolgyi C."/>
            <person name="Papp T."/>
            <person name="Martin F.M."/>
            <person name="Miettinen O."/>
            <person name="Hibbett D.S."/>
            <person name="Nagy L.G."/>
        </authorList>
    </citation>
    <scope>NUCLEOTIDE SEQUENCE [LARGE SCALE GENOMIC DNA]</scope>
    <source>
        <strain evidence="1 2">NL-1719</strain>
    </source>
</reference>
<organism evidence="1 2">
    <name type="scientific">Pluteus cervinus</name>
    <dbReference type="NCBI Taxonomy" id="181527"/>
    <lineage>
        <taxon>Eukaryota</taxon>
        <taxon>Fungi</taxon>
        <taxon>Dikarya</taxon>
        <taxon>Basidiomycota</taxon>
        <taxon>Agaricomycotina</taxon>
        <taxon>Agaricomycetes</taxon>
        <taxon>Agaricomycetidae</taxon>
        <taxon>Agaricales</taxon>
        <taxon>Pluteineae</taxon>
        <taxon>Pluteaceae</taxon>
        <taxon>Pluteus</taxon>
    </lineage>
</organism>
<accession>A0ACD3B2X3</accession>
<dbReference type="Proteomes" id="UP000308600">
    <property type="component" value="Unassembled WGS sequence"/>
</dbReference>
<name>A0ACD3B2X3_9AGAR</name>
<gene>
    <name evidence="1" type="ORF">BDN72DRAFT_816122</name>
</gene>
<evidence type="ECO:0000313" key="1">
    <source>
        <dbReference type="EMBL" id="TFK72324.1"/>
    </source>
</evidence>
<proteinExistence type="predicted"/>